<sequence>MPDVKIDFDTMGELERKLGRIIAEFQNASGRADDLAAAIGSPYGRSGLRERSRDFEDRWEDKRKELVESLEKIQEHVQNVVQGFRDGDAELATQLSTE</sequence>
<evidence type="ECO:0000313" key="2">
    <source>
        <dbReference type="Proteomes" id="UP000657592"/>
    </source>
</evidence>
<proteinExistence type="predicted"/>
<reference evidence="1" key="1">
    <citation type="journal article" date="2014" name="Int. J. Syst. Evol. Microbiol.">
        <title>Complete genome sequence of Corynebacterium casei LMG S-19264T (=DSM 44701T), isolated from a smear-ripened cheese.</title>
        <authorList>
            <consortium name="US DOE Joint Genome Institute (JGI-PGF)"/>
            <person name="Walter F."/>
            <person name="Albersmeier A."/>
            <person name="Kalinowski J."/>
            <person name="Ruckert C."/>
        </authorList>
    </citation>
    <scope>NUCLEOTIDE SEQUENCE</scope>
    <source>
        <strain evidence="1">CGMCC 1.15794</strain>
    </source>
</reference>
<accession>A0A917MLI6</accession>
<evidence type="ECO:0008006" key="3">
    <source>
        <dbReference type="Google" id="ProtNLM"/>
    </source>
</evidence>
<dbReference type="AlphaFoldDB" id="A0A917MLI6"/>
<dbReference type="SUPFAM" id="SSF140453">
    <property type="entry name" value="EsxAB dimer-like"/>
    <property type="match status" value="1"/>
</dbReference>
<evidence type="ECO:0000313" key="1">
    <source>
        <dbReference type="EMBL" id="GGH42912.1"/>
    </source>
</evidence>
<dbReference type="Proteomes" id="UP000657592">
    <property type="component" value="Unassembled WGS sequence"/>
</dbReference>
<name>A0A917MLI6_9MICO</name>
<dbReference type="RefSeq" id="WP_188755785.1">
    <property type="nucleotide sequence ID" value="NZ_BMJY01000005.1"/>
</dbReference>
<comment type="caution">
    <text evidence="1">The sequence shown here is derived from an EMBL/GenBank/DDBJ whole genome shotgun (WGS) entry which is preliminary data.</text>
</comment>
<protein>
    <recommendedName>
        <fullName evidence="3">WXG100 family type VII secretion target</fullName>
    </recommendedName>
</protein>
<organism evidence="1 2">
    <name type="scientific">Microbacterium album</name>
    <dbReference type="NCBI Taxonomy" id="2053191"/>
    <lineage>
        <taxon>Bacteria</taxon>
        <taxon>Bacillati</taxon>
        <taxon>Actinomycetota</taxon>
        <taxon>Actinomycetes</taxon>
        <taxon>Micrococcales</taxon>
        <taxon>Microbacteriaceae</taxon>
        <taxon>Microbacterium</taxon>
    </lineage>
</organism>
<reference evidence="1" key="2">
    <citation type="submission" date="2020-09" db="EMBL/GenBank/DDBJ databases">
        <authorList>
            <person name="Sun Q."/>
            <person name="Zhou Y."/>
        </authorList>
    </citation>
    <scope>NUCLEOTIDE SEQUENCE</scope>
    <source>
        <strain evidence="1">CGMCC 1.15794</strain>
    </source>
</reference>
<dbReference type="EMBL" id="BMJY01000005">
    <property type="protein sequence ID" value="GGH42912.1"/>
    <property type="molecule type" value="Genomic_DNA"/>
</dbReference>
<keyword evidence="2" id="KW-1185">Reference proteome</keyword>
<gene>
    <name evidence="1" type="ORF">GCM10010921_16440</name>
</gene>
<dbReference type="InterPro" id="IPR036689">
    <property type="entry name" value="ESAT-6-like_sf"/>
</dbReference>